<organism evidence="3">
    <name type="scientific">Haemonchus placei</name>
    <name type="common">Barber's pole worm</name>
    <dbReference type="NCBI Taxonomy" id="6290"/>
    <lineage>
        <taxon>Eukaryota</taxon>
        <taxon>Metazoa</taxon>
        <taxon>Ecdysozoa</taxon>
        <taxon>Nematoda</taxon>
        <taxon>Chromadorea</taxon>
        <taxon>Rhabditida</taxon>
        <taxon>Rhabditina</taxon>
        <taxon>Rhabditomorpha</taxon>
        <taxon>Strongyloidea</taxon>
        <taxon>Trichostrongylidae</taxon>
        <taxon>Haemonchus</taxon>
    </lineage>
</organism>
<proteinExistence type="predicted"/>
<reference evidence="3" key="1">
    <citation type="submission" date="2017-02" db="UniProtKB">
        <authorList>
            <consortium name="WormBaseParasite"/>
        </authorList>
    </citation>
    <scope>IDENTIFICATION</scope>
</reference>
<evidence type="ECO:0000313" key="2">
    <source>
        <dbReference type="Proteomes" id="UP000268014"/>
    </source>
</evidence>
<evidence type="ECO:0000313" key="3">
    <source>
        <dbReference type="WBParaSite" id="HPLM_0000475201-mRNA-1"/>
    </source>
</evidence>
<keyword evidence="2" id="KW-1185">Reference proteome</keyword>
<gene>
    <name evidence="1" type="ORF">HPLM_LOCUS4744</name>
</gene>
<dbReference type="Proteomes" id="UP000268014">
    <property type="component" value="Unassembled WGS sequence"/>
</dbReference>
<dbReference type="AlphaFoldDB" id="A0A0N4W4D8"/>
<evidence type="ECO:0000313" key="1">
    <source>
        <dbReference type="EMBL" id="VDO23920.1"/>
    </source>
</evidence>
<sequence length="91" mass="10194">MSSSIVGWRKVVMVRCESRGRVNVIEFNINVEVNIMSVEAGSQVVSSWSSRKDSEGDDKPNFPSCSSRILRLFLVFKLPLGSLKDVVVSRF</sequence>
<protein>
    <submittedName>
        <fullName evidence="3">Ovule protein</fullName>
    </submittedName>
</protein>
<dbReference type="EMBL" id="UZAF01016244">
    <property type="protein sequence ID" value="VDO23920.1"/>
    <property type="molecule type" value="Genomic_DNA"/>
</dbReference>
<name>A0A0N4W4D8_HAEPC</name>
<accession>A0A0N4W4D8</accession>
<dbReference type="WBParaSite" id="HPLM_0000475201-mRNA-1">
    <property type="protein sequence ID" value="HPLM_0000475201-mRNA-1"/>
    <property type="gene ID" value="HPLM_0000475201"/>
</dbReference>
<reference evidence="1 2" key="2">
    <citation type="submission" date="2018-11" db="EMBL/GenBank/DDBJ databases">
        <authorList>
            <consortium name="Pathogen Informatics"/>
        </authorList>
    </citation>
    <scope>NUCLEOTIDE SEQUENCE [LARGE SCALE GENOMIC DNA]</scope>
    <source>
        <strain evidence="1 2">MHpl1</strain>
    </source>
</reference>